<reference evidence="2" key="1">
    <citation type="submission" date="2019-03" db="EMBL/GenBank/DDBJ databases">
        <title>WGS assembly of Setaria viridis.</title>
        <authorList>
            <person name="Huang P."/>
            <person name="Jenkins J."/>
            <person name="Grimwood J."/>
            <person name="Barry K."/>
            <person name="Healey A."/>
            <person name="Mamidi S."/>
            <person name="Sreedasyam A."/>
            <person name="Shu S."/>
            <person name="Feldman M."/>
            <person name="Wu J."/>
            <person name="Yu Y."/>
            <person name="Chen C."/>
            <person name="Johnson J."/>
            <person name="Rokhsar D."/>
            <person name="Baxter I."/>
            <person name="Schmutz J."/>
            <person name="Brutnell T."/>
            <person name="Kellogg E."/>
        </authorList>
    </citation>
    <scope>NUCLEOTIDE SEQUENCE [LARGE SCALE GENOMIC DNA]</scope>
</reference>
<evidence type="ECO:0000256" key="1">
    <source>
        <dbReference type="SAM" id="MobiDB-lite"/>
    </source>
</evidence>
<feature type="compositionally biased region" description="Pro residues" evidence="1">
    <location>
        <begin position="36"/>
        <end position="45"/>
    </location>
</feature>
<protein>
    <submittedName>
        <fullName evidence="2">Uncharacterized protein</fullName>
    </submittedName>
</protein>
<accession>A0A4U6UL18</accession>
<feature type="compositionally biased region" description="Basic residues" evidence="1">
    <location>
        <begin position="55"/>
        <end position="69"/>
    </location>
</feature>
<keyword evidence="3" id="KW-1185">Reference proteome</keyword>
<name>A0A4U6UL18_SETVI</name>
<dbReference type="AlphaFoldDB" id="A0A4U6UL18"/>
<feature type="compositionally biased region" description="Polar residues" evidence="1">
    <location>
        <begin position="11"/>
        <end position="23"/>
    </location>
</feature>
<dbReference type="Proteomes" id="UP000298652">
    <property type="component" value="Chromosome 5"/>
</dbReference>
<dbReference type="EMBL" id="CM016556">
    <property type="protein sequence ID" value="TKW14963.1"/>
    <property type="molecule type" value="Genomic_DNA"/>
</dbReference>
<organism evidence="2 3">
    <name type="scientific">Setaria viridis</name>
    <name type="common">Green bristlegrass</name>
    <name type="synonym">Setaria italica subsp. viridis</name>
    <dbReference type="NCBI Taxonomy" id="4556"/>
    <lineage>
        <taxon>Eukaryota</taxon>
        <taxon>Viridiplantae</taxon>
        <taxon>Streptophyta</taxon>
        <taxon>Embryophyta</taxon>
        <taxon>Tracheophyta</taxon>
        <taxon>Spermatophyta</taxon>
        <taxon>Magnoliopsida</taxon>
        <taxon>Liliopsida</taxon>
        <taxon>Poales</taxon>
        <taxon>Poaceae</taxon>
        <taxon>PACMAD clade</taxon>
        <taxon>Panicoideae</taxon>
        <taxon>Panicodae</taxon>
        <taxon>Paniceae</taxon>
        <taxon>Cenchrinae</taxon>
        <taxon>Setaria</taxon>
    </lineage>
</organism>
<dbReference type="Gramene" id="TKW14963">
    <property type="protein sequence ID" value="TKW14963"/>
    <property type="gene ID" value="SEVIR_5G200732v2"/>
</dbReference>
<evidence type="ECO:0000313" key="2">
    <source>
        <dbReference type="EMBL" id="TKW14963.1"/>
    </source>
</evidence>
<sequence length="105" mass="11215">MCSPWKKAQPHLNSHRAQAQRQGSVRFGRRRLAAVPPNPHIPKPPSASARPNTGGRRRAAPSLGRRRRGGTPSPQAQATAAGRIHSISIRLLAAAAPRLLCLAAN</sequence>
<gene>
    <name evidence="2" type="ORF">SEVIR_5G200732v2</name>
</gene>
<evidence type="ECO:0000313" key="3">
    <source>
        <dbReference type="Proteomes" id="UP000298652"/>
    </source>
</evidence>
<feature type="region of interest" description="Disordered" evidence="1">
    <location>
        <begin position="1"/>
        <end position="81"/>
    </location>
</feature>
<proteinExistence type="predicted"/>